<organism evidence="2 3">
    <name type="scientific">Arachnia propionica</name>
    <dbReference type="NCBI Taxonomy" id="1750"/>
    <lineage>
        <taxon>Bacteria</taxon>
        <taxon>Bacillati</taxon>
        <taxon>Actinomycetota</taxon>
        <taxon>Actinomycetes</taxon>
        <taxon>Propionibacteriales</taxon>
        <taxon>Propionibacteriaceae</taxon>
        <taxon>Arachnia</taxon>
    </lineage>
</organism>
<feature type="region of interest" description="Disordered" evidence="1">
    <location>
        <begin position="284"/>
        <end position="322"/>
    </location>
</feature>
<dbReference type="Proteomes" id="UP000273044">
    <property type="component" value="Chromosome"/>
</dbReference>
<name>A0A448N060_9ACTN</name>
<evidence type="ECO:0000313" key="3">
    <source>
        <dbReference type="Proteomes" id="UP000273044"/>
    </source>
</evidence>
<accession>A0A448N060</accession>
<evidence type="ECO:0000256" key="1">
    <source>
        <dbReference type="SAM" id="MobiDB-lite"/>
    </source>
</evidence>
<gene>
    <name evidence="2" type="ORF">NCTC12967_02134</name>
</gene>
<reference evidence="2 3" key="1">
    <citation type="submission" date="2018-12" db="EMBL/GenBank/DDBJ databases">
        <authorList>
            <consortium name="Pathogen Informatics"/>
        </authorList>
    </citation>
    <scope>NUCLEOTIDE SEQUENCE [LARGE SCALE GENOMIC DNA]</scope>
    <source>
        <strain evidence="2 3">NCTC12967</strain>
    </source>
</reference>
<protein>
    <submittedName>
        <fullName evidence="2">Uncharacterized protein</fullName>
    </submittedName>
</protein>
<dbReference type="AlphaFoldDB" id="A0A448N060"/>
<proteinExistence type="predicted"/>
<sequence length="335" mass="37927">MDRDRALSLLDSYTRTRLDARSLHPLLLELAEVLDRAPTQVIGPRLRLRWPLDPKNLLQVKVLPLASPGEPMCWVALHEVMDGRRALHADHMNLRYTGYPEFRCRPPYLWNLGLVPRDQWMQDMISPVVSWPALVQGVGEMVSGLPAELAALPVEWFDGTIRVHDPEYECLDLEISRHGIRAKAKNFQGERGDLTAAMVLSPAASLQLENAFLETYASCFSRGFPLGHTGLKATCENARLSSFRIMGDTSENPRSQPDFRSRFDDLLEAADWVDGPHQDDCSFEDLTAPFPAWEPDPTQRSGPRLSLGEARNWSSPLARTGPPVPNPTELWWKWW</sequence>
<dbReference type="EMBL" id="LR134406">
    <property type="protein sequence ID" value="VEH70828.1"/>
    <property type="molecule type" value="Genomic_DNA"/>
</dbReference>
<keyword evidence="3" id="KW-1185">Reference proteome</keyword>
<evidence type="ECO:0000313" key="2">
    <source>
        <dbReference type="EMBL" id="VEH70828.1"/>
    </source>
</evidence>
<dbReference type="GeneID" id="64407583"/>
<dbReference type="RefSeq" id="WP_061788449.1">
    <property type="nucleotide sequence ID" value="NZ_LR134406.1"/>
</dbReference>